<proteinExistence type="inferred from homology"/>
<dbReference type="InterPro" id="IPR036565">
    <property type="entry name" value="Mur-like_cat_sf"/>
</dbReference>
<sequence>MEKKKRIVVLGAGESGAGAAVLAQVKGFDVFVSDTSSIKDKYKEQLDRYGIAWEEGHHTPELILNADEVIKSPGIPLTAPMIVELRKRNIPVISEIEFAGRYTHARMICITGSNGKTTTTLLTYHILKSAGLKVGLAGNVGKSLALQVATCDYDYYVIELSSFQLDNMYDFKANIAVLLNITPDHLDRYDYKMENYVDAKFRIVRNQTEDDAFIYWNDDPVINEKLSKLTLKSQRYPFAETHEPGTQAYTDHGELTIDTPEETLTMKTDELSLHGRHNLYNSMAAGLSACLLNVKKEAIRKALSDFESVEHRLERVASVRGVQFINDSKATNVNSCWYALESMKTPVVLILGGKDKGNDYTEIEQLVRDKVKALVFLGVDNSKLHAFFEGKVPYITEARSMKEAVDKSYALASPGDTVLLSPCCASFDLFKSYEDRGDQFKACVRAL</sequence>
<dbReference type="Gene3D" id="3.90.190.20">
    <property type="entry name" value="Mur ligase, C-terminal domain"/>
    <property type="match status" value="1"/>
</dbReference>
<feature type="domain" description="Mur ligase C-terminal" evidence="9">
    <location>
        <begin position="311"/>
        <end position="423"/>
    </location>
</feature>
<evidence type="ECO:0000256" key="4">
    <source>
        <dbReference type="ARBA" id="ARBA00022598"/>
    </source>
</evidence>
<dbReference type="GO" id="GO:0008764">
    <property type="term" value="F:UDP-N-acetylmuramoylalanine-D-glutamate ligase activity"/>
    <property type="evidence" value="ECO:0007669"/>
    <property type="project" value="UniProtKB-UniRule"/>
</dbReference>
<evidence type="ECO:0000256" key="1">
    <source>
        <dbReference type="ARBA" id="ARBA00004496"/>
    </source>
</evidence>
<comment type="subcellular location">
    <subcellularLocation>
        <location evidence="1 7 8">Cytoplasm</location>
    </subcellularLocation>
</comment>
<comment type="catalytic activity">
    <reaction evidence="7 8">
        <text>UDP-N-acetyl-alpha-D-muramoyl-L-alanine + D-glutamate + ATP = UDP-N-acetyl-alpha-D-muramoyl-L-alanyl-D-glutamate + ADP + phosphate + H(+)</text>
        <dbReference type="Rhea" id="RHEA:16429"/>
        <dbReference type="ChEBI" id="CHEBI:15378"/>
        <dbReference type="ChEBI" id="CHEBI:29986"/>
        <dbReference type="ChEBI" id="CHEBI:30616"/>
        <dbReference type="ChEBI" id="CHEBI:43474"/>
        <dbReference type="ChEBI" id="CHEBI:83898"/>
        <dbReference type="ChEBI" id="CHEBI:83900"/>
        <dbReference type="ChEBI" id="CHEBI:456216"/>
        <dbReference type="EC" id="6.3.2.9"/>
    </reaction>
</comment>
<dbReference type="GO" id="GO:0008360">
    <property type="term" value="P:regulation of cell shape"/>
    <property type="evidence" value="ECO:0007669"/>
    <property type="project" value="UniProtKB-KW"/>
</dbReference>
<name>A0A921MSS4_9BACT</name>
<dbReference type="SUPFAM" id="SSF53244">
    <property type="entry name" value="MurD-like peptide ligases, peptide-binding domain"/>
    <property type="match status" value="1"/>
</dbReference>
<dbReference type="Gene3D" id="3.40.1190.10">
    <property type="entry name" value="Mur-like, catalytic domain"/>
    <property type="match status" value="1"/>
</dbReference>
<evidence type="ECO:0000256" key="6">
    <source>
        <dbReference type="ARBA" id="ARBA00022840"/>
    </source>
</evidence>
<accession>A0A921MSS4</accession>
<evidence type="ECO:0000256" key="8">
    <source>
        <dbReference type="RuleBase" id="RU003664"/>
    </source>
</evidence>
<dbReference type="AlphaFoldDB" id="A0A921MSS4"/>
<dbReference type="RefSeq" id="WP_273306517.1">
    <property type="nucleotide sequence ID" value="NZ_CALUJX010000004.1"/>
</dbReference>
<dbReference type="PANTHER" id="PTHR43692:SF1">
    <property type="entry name" value="UDP-N-ACETYLMURAMOYLALANINE--D-GLUTAMATE LIGASE"/>
    <property type="match status" value="1"/>
</dbReference>
<keyword evidence="7 8" id="KW-0132">Cell division</keyword>
<dbReference type="InterPro" id="IPR013221">
    <property type="entry name" value="Mur_ligase_cen"/>
</dbReference>
<protein>
    <recommendedName>
        <fullName evidence="7 8">UDP-N-acetylmuramoylalanine--D-glutamate ligase</fullName>
        <ecNumber evidence="7 8">6.3.2.9</ecNumber>
    </recommendedName>
    <alternativeName>
        <fullName evidence="7">D-glutamic acid-adding enzyme</fullName>
    </alternativeName>
    <alternativeName>
        <fullName evidence="7">UDP-N-acetylmuramoyl-L-alanyl-D-glutamate synthetase</fullName>
    </alternativeName>
</protein>
<dbReference type="InterPro" id="IPR005762">
    <property type="entry name" value="MurD"/>
</dbReference>
<keyword evidence="3 7" id="KW-0963">Cytoplasm</keyword>
<evidence type="ECO:0000313" key="12">
    <source>
        <dbReference type="Proteomes" id="UP000757103"/>
    </source>
</evidence>
<dbReference type="GO" id="GO:0009252">
    <property type="term" value="P:peptidoglycan biosynthetic process"/>
    <property type="evidence" value="ECO:0007669"/>
    <property type="project" value="UniProtKB-UniRule"/>
</dbReference>
<comment type="caution">
    <text evidence="11">The sequence shown here is derived from an EMBL/GenBank/DDBJ whole genome shotgun (WGS) entry which is preliminary data.</text>
</comment>
<dbReference type="GO" id="GO:0051301">
    <property type="term" value="P:cell division"/>
    <property type="evidence" value="ECO:0007669"/>
    <property type="project" value="UniProtKB-KW"/>
</dbReference>
<feature type="binding site" evidence="7">
    <location>
        <begin position="112"/>
        <end position="118"/>
    </location>
    <ligand>
        <name>ATP</name>
        <dbReference type="ChEBI" id="CHEBI:30616"/>
    </ligand>
</feature>
<dbReference type="Pfam" id="PF08245">
    <property type="entry name" value="Mur_ligase_M"/>
    <property type="match status" value="1"/>
</dbReference>
<keyword evidence="7 8" id="KW-0573">Peptidoglycan synthesis</keyword>
<dbReference type="Pfam" id="PF02875">
    <property type="entry name" value="Mur_ligase_C"/>
    <property type="match status" value="1"/>
</dbReference>
<keyword evidence="4 7" id="KW-0436">Ligase</keyword>
<dbReference type="GO" id="GO:0005524">
    <property type="term" value="F:ATP binding"/>
    <property type="evidence" value="ECO:0007669"/>
    <property type="project" value="UniProtKB-UniRule"/>
</dbReference>
<evidence type="ECO:0000256" key="2">
    <source>
        <dbReference type="ARBA" id="ARBA00004752"/>
    </source>
</evidence>
<keyword evidence="6 7" id="KW-0067">ATP-binding</keyword>
<keyword evidence="7 8" id="KW-0961">Cell wall biogenesis/degradation</keyword>
<organism evidence="11 12">
    <name type="scientific">Barnesiella viscericola</name>
    <dbReference type="NCBI Taxonomy" id="397865"/>
    <lineage>
        <taxon>Bacteria</taxon>
        <taxon>Pseudomonadati</taxon>
        <taxon>Bacteroidota</taxon>
        <taxon>Bacteroidia</taxon>
        <taxon>Bacteroidales</taxon>
        <taxon>Barnesiellaceae</taxon>
        <taxon>Barnesiella</taxon>
    </lineage>
</organism>
<dbReference type="GO" id="GO:0071555">
    <property type="term" value="P:cell wall organization"/>
    <property type="evidence" value="ECO:0007669"/>
    <property type="project" value="UniProtKB-KW"/>
</dbReference>
<dbReference type="SUPFAM" id="SSF51984">
    <property type="entry name" value="MurCD N-terminal domain"/>
    <property type="match status" value="1"/>
</dbReference>
<dbReference type="InterPro" id="IPR036615">
    <property type="entry name" value="Mur_ligase_C_dom_sf"/>
</dbReference>
<dbReference type="PANTHER" id="PTHR43692">
    <property type="entry name" value="UDP-N-ACETYLMURAMOYLALANINE--D-GLUTAMATE LIGASE"/>
    <property type="match status" value="1"/>
</dbReference>
<dbReference type="Proteomes" id="UP000757103">
    <property type="component" value="Unassembled WGS sequence"/>
</dbReference>
<gene>
    <name evidence="7 11" type="primary">murD</name>
    <name evidence="11" type="ORF">K8U91_08270</name>
</gene>
<dbReference type="NCBIfam" id="TIGR01087">
    <property type="entry name" value="murD"/>
    <property type="match status" value="1"/>
</dbReference>
<evidence type="ECO:0000256" key="5">
    <source>
        <dbReference type="ARBA" id="ARBA00022741"/>
    </source>
</evidence>
<dbReference type="Pfam" id="PF21799">
    <property type="entry name" value="MurD-like_N"/>
    <property type="match status" value="1"/>
</dbReference>
<dbReference type="GO" id="GO:0005737">
    <property type="term" value="C:cytoplasm"/>
    <property type="evidence" value="ECO:0007669"/>
    <property type="project" value="UniProtKB-SubCell"/>
</dbReference>
<keyword evidence="7 8" id="KW-0133">Cell shape</keyword>
<dbReference type="EC" id="6.3.2.9" evidence="7 8"/>
<evidence type="ECO:0000259" key="9">
    <source>
        <dbReference type="Pfam" id="PF02875"/>
    </source>
</evidence>
<reference evidence="11" key="2">
    <citation type="submission" date="2021-09" db="EMBL/GenBank/DDBJ databases">
        <authorList>
            <person name="Gilroy R."/>
        </authorList>
    </citation>
    <scope>NUCLEOTIDE SEQUENCE</scope>
    <source>
        <strain evidence="11">CHK121-7720</strain>
    </source>
</reference>
<evidence type="ECO:0000256" key="7">
    <source>
        <dbReference type="HAMAP-Rule" id="MF_00639"/>
    </source>
</evidence>
<evidence type="ECO:0000313" key="11">
    <source>
        <dbReference type="EMBL" id="HJG89446.1"/>
    </source>
</evidence>
<dbReference type="HAMAP" id="MF_00639">
    <property type="entry name" value="MurD"/>
    <property type="match status" value="1"/>
</dbReference>
<feature type="domain" description="Mur ligase central" evidence="10">
    <location>
        <begin position="110"/>
        <end position="287"/>
    </location>
</feature>
<evidence type="ECO:0000259" key="10">
    <source>
        <dbReference type="Pfam" id="PF08245"/>
    </source>
</evidence>
<reference evidence="11" key="1">
    <citation type="journal article" date="2021" name="PeerJ">
        <title>Extensive microbial diversity within the chicken gut microbiome revealed by metagenomics and culture.</title>
        <authorList>
            <person name="Gilroy R."/>
            <person name="Ravi A."/>
            <person name="Getino M."/>
            <person name="Pursley I."/>
            <person name="Horton D.L."/>
            <person name="Alikhan N.F."/>
            <person name="Baker D."/>
            <person name="Gharbi K."/>
            <person name="Hall N."/>
            <person name="Watson M."/>
            <person name="Adriaenssens E.M."/>
            <person name="Foster-Nyarko E."/>
            <person name="Jarju S."/>
            <person name="Secka A."/>
            <person name="Antonio M."/>
            <person name="Oren A."/>
            <person name="Chaudhuri R.R."/>
            <person name="La Ragione R."/>
            <person name="Hildebrand F."/>
            <person name="Pallen M.J."/>
        </authorList>
    </citation>
    <scope>NUCLEOTIDE SEQUENCE</scope>
    <source>
        <strain evidence="11">CHK121-7720</strain>
    </source>
</reference>
<dbReference type="EMBL" id="DYUD01000024">
    <property type="protein sequence ID" value="HJG89446.1"/>
    <property type="molecule type" value="Genomic_DNA"/>
</dbReference>
<evidence type="ECO:0000256" key="3">
    <source>
        <dbReference type="ARBA" id="ARBA00022490"/>
    </source>
</evidence>
<comment type="similarity">
    <text evidence="7">Belongs to the MurCDEF family.</text>
</comment>
<dbReference type="SUPFAM" id="SSF53623">
    <property type="entry name" value="MurD-like peptide ligases, catalytic domain"/>
    <property type="match status" value="1"/>
</dbReference>
<dbReference type="InterPro" id="IPR004101">
    <property type="entry name" value="Mur_ligase_C"/>
</dbReference>
<keyword evidence="7 8" id="KW-0131">Cell cycle</keyword>
<keyword evidence="5 7" id="KW-0547">Nucleotide-binding</keyword>
<comment type="pathway">
    <text evidence="2 7 8">Cell wall biogenesis; peptidoglycan biosynthesis.</text>
</comment>
<comment type="function">
    <text evidence="7 8">Cell wall formation. Catalyzes the addition of glutamate to the nucleotide precursor UDP-N-acetylmuramoyl-L-alanine (UMA).</text>
</comment>
<dbReference type="Gene3D" id="3.40.50.720">
    <property type="entry name" value="NAD(P)-binding Rossmann-like Domain"/>
    <property type="match status" value="1"/>
</dbReference>